<evidence type="ECO:0000313" key="8">
    <source>
        <dbReference type="EMBL" id="CAI8021145.1"/>
    </source>
</evidence>
<dbReference type="SUPFAM" id="SSF56487">
    <property type="entry name" value="SRCR-like"/>
    <property type="match status" value="3"/>
</dbReference>
<keyword evidence="6" id="KW-0812">Transmembrane</keyword>
<keyword evidence="4" id="KW-0325">Glycoprotein</keyword>
<dbReference type="Pfam" id="PF00530">
    <property type="entry name" value="SRCR"/>
    <property type="match status" value="2"/>
</dbReference>
<evidence type="ECO:0000256" key="4">
    <source>
        <dbReference type="ARBA" id="ARBA00023180"/>
    </source>
</evidence>
<reference evidence="8" key="1">
    <citation type="submission" date="2023-03" db="EMBL/GenBank/DDBJ databases">
        <authorList>
            <person name="Steffen K."/>
            <person name="Cardenas P."/>
        </authorList>
    </citation>
    <scope>NUCLEOTIDE SEQUENCE</scope>
</reference>
<feature type="domain" description="SRCR" evidence="7">
    <location>
        <begin position="68"/>
        <end position="176"/>
    </location>
</feature>
<proteinExistence type="predicted"/>
<feature type="non-terminal residue" evidence="8">
    <location>
        <position position="1"/>
    </location>
</feature>
<feature type="disulfide bond" evidence="5">
    <location>
        <begin position="266"/>
        <end position="276"/>
    </location>
</feature>
<sequence length="521" mass="56780">GSLFRESDFAFLLDGLVPIRRTNVVCAGNEDSLSECSFNGADGDPTCTHRDDVIIMCATQSECNEGDVRLVDGQTSTDGRVEVCLEGFWGSVCDDRWDSRDAQVVCRQLNFNGRKFLLSGASSYPLLNFGANQSSTIHLDDVHCIGSEERITDCSHSGIGINNCRAGTEEAGVICTSMCYQGEGEQLTNNTTCEDGTVHLVGGDDVSRGRVEYCYQGAWYSVCASDWDDSGLEAQVICGNLGYRLESTVVNYRRGNSPILPFSISCSIGDSELDDCAKTALDTSQCPHVAGVNCEGKNVETEDESEKTCFSKTHVVAISIGSTLVGCVLASTTTAVVFVVVGLCRRHKTSIKSSFPIEVATLQTRNSAVYDEVVLPPANPSSIIPTEPNTAYVTNTVSQTRPITTEPNVAYAVHSSQHMAFQLEFNIKRTLADITKNCSCGFRASQIDHGEVSCRSIADGHVSTELLEVMKDWMANDGTFLYTYHGNMRLGLDQDCPLEIASFSQPEFRNNHFKTEMRIEL</sequence>
<dbReference type="Proteomes" id="UP001174909">
    <property type="component" value="Unassembled WGS sequence"/>
</dbReference>
<evidence type="ECO:0000256" key="1">
    <source>
        <dbReference type="ARBA" id="ARBA00022729"/>
    </source>
</evidence>
<keyword evidence="8" id="KW-0675">Receptor</keyword>
<feature type="disulfide bond" evidence="5">
    <location>
        <begin position="26"/>
        <end position="36"/>
    </location>
</feature>
<gene>
    <name evidence="8" type="ORF">GBAR_LOCUS12574</name>
</gene>
<protein>
    <submittedName>
        <fullName evidence="8">Scavenger receptor cysteine-rich domain-containing group B protein</fullName>
    </submittedName>
</protein>
<evidence type="ECO:0000256" key="5">
    <source>
        <dbReference type="PROSITE-ProRule" id="PRU00196"/>
    </source>
</evidence>
<keyword evidence="6" id="KW-1133">Transmembrane helix</keyword>
<evidence type="ECO:0000256" key="6">
    <source>
        <dbReference type="SAM" id="Phobius"/>
    </source>
</evidence>
<comment type="caution">
    <text evidence="8">The sequence shown here is derived from an EMBL/GenBank/DDBJ whole genome shotgun (WGS) entry which is preliminary data.</text>
</comment>
<keyword evidence="1" id="KW-0732">Signal</keyword>
<dbReference type="Gene3D" id="3.10.250.10">
    <property type="entry name" value="SRCR-like domain"/>
    <property type="match status" value="3"/>
</dbReference>
<comment type="caution">
    <text evidence="5">Lacks conserved residue(s) required for the propagation of feature annotation.</text>
</comment>
<evidence type="ECO:0000259" key="7">
    <source>
        <dbReference type="PROSITE" id="PS50287"/>
    </source>
</evidence>
<dbReference type="InterPro" id="IPR036772">
    <property type="entry name" value="SRCR-like_dom_sf"/>
</dbReference>
<dbReference type="PRINTS" id="PR00258">
    <property type="entry name" value="SPERACTRCPTR"/>
</dbReference>
<evidence type="ECO:0000256" key="2">
    <source>
        <dbReference type="ARBA" id="ARBA00022737"/>
    </source>
</evidence>
<dbReference type="PROSITE" id="PS50287">
    <property type="entry name" value="SRCR_2"/>
    <property type="match status" value="3"/>
</dbReference>
<feature type="domain" description="SRCR" evidence="7">
    <location>
        <begin position="1"/>
        <end position="58"/>
    </location>
</feature>
<feature type="transmembrane region" description="Helical" evidence="6">
    <location>
        <begin position="315"/>
        <end position="344"/>
    </location>
</feature>
<feature type="disulfide bond" evidence="5">
    <location>
        <begin position="144"/>
        <end position="154"/>
    </location>
</feature>
<dbReference type="AlphaFoldDB" id="A0AA35WNQ8"/>
<name>A0AA35WNQ8_GEOBA</name>
<keyword evidence="2" id="KW-0677">Repeat</keyword>
<keyword evidence="9" id="KW-1185">Reference proteome</keyword>
<organism evidence="8 9">
    <name type="scientific">Geodia barretti</name>
    <name type="common">Barrett's horny sponge</name>
    <dbReference type="NCBI Taxonomy" id="519541"/>
    <lineage>
        <taxon>Eukaryota</taxon>
        <taxon>Metazoa</taxon>
        <taxon>Porifera</taxon>
        <taxon>Demospongiae</taxon>
        <taxon>Heteroscleromorpha</taxon>
        <taxon>Tetractinellida</taxon>
        <taxon>Astrophorina</taxon>
        <taxon>Geodiidae</taxon>
        <taxon>Geodia</taxon>
    </lineage>
</organism>
<evidence type="ECO:0000256" key="3">
    <source>
        <dbReference type="ARBA" id="ARBA00023157"/>
    </source>
</evidence>
<feature type="domain" description="SRCR" evidence="7">
    <location>
        <begin position="198"/>
        <end position="295"/>
    </location>
</feature>
<dbReference type="PANTHER" id="PTHR19331">
    <property type="entry name" value="SCAVENGER RECEPTOR DOMAIN-CONTAINING"/>
    <property type="match status" value="1"/>
</dbReference>
<dbReference type="EMBL" id="CASHTH010001870">
    <property type="protein sequence ID" value="CAI8021145.1"/>
    <property type="molecule type" value="Genomic_DNA"/>
</dbReference>
<dbReference type="GO" id="GO:0016020">
    <property type="term" value="C:membrane"/>
    <property type="evidence" value="ECO:0007669"/>
    <property type="project" value="InterPro"/>
</dbReference>
<evidence type="ECO:0000313" key="9">
    <source>
        <dbReference type="Proteomes" id="UP001174909"/>
    </source>
</evidence>
<keyword evidence="3 5" id="KW-1015">Disulfide bond</keyword>
<dbReference type="SMART" id="SM00202">
    <property type="entry name" value="SR"/>
    <property type="match status" value="2"/>
</dbReference>
<dbReference type="InterPro" id="IPR001190">
    <property type="entry name" value="SRCR"/>
</dbReference>
<accession>A0AA35WNQ8</accession>
<dbReference type="FunFam" id="3.10.250.10:FF:000005">
    <property type="entry name" value="Neurotrypsin isoform A"/>
    <property type="match status" value="1"/>
</dbReference>
<keyword evidence="6" id="KW-0472">Membrane</keyword>